<feature type="compositionally biased region" description="Polar residues" evidence="1">
    <location>
        <begin position="22"/>
        <end position="36"/>
    </location>
</feature>
<name>A0A0P1BCE7_9BASI</name>
<evidence type="ECO:0000313" key="2">
    <source>
        <dbReference type="EMBL" id="CEH13527.1"/>
    </source>
</evidence>
<organism evidence="2 3">
    <name type="scientific">Ceraceosorus bombacis</name>
    <dbReference type="NCBI Taxonomy" id="401625"/>
    <lineage>
        <taxon>Eukaryota</taxon>
        <taxon>Fungi</taxon>
        <taxon>Dikarya</taxon>
        <taxon>Basidiomycota</taxon>
        <taxon>Ustilaginomycotina</taxon>
        <taxon>Exobasidiomycetes</taxon>
        <taxon>Ceraceosorales</taxon>
        <taxon>Ceraceosoraceae</taxon>
        <taxon>Ceraceosorus</taxon>
    </lineage>
</organism>
<keyword evidence="3" id="KW-1185">Reference proteome</keyword>
<reference evidence="2 3" key="1">
    <citation type="submission" date="2014-09" db="EMBL/GenBank/DDBJ databases">
        <authorList>
            <person name="Magalhaes I.L.F."/>
            <person name="Oliveira U."/>
            <person name="Santos F.R."/>
            <person name="Vidigal T.H.D.A."/>
            <person name="Brescovit A.D."/>
            <person name="Santos A.J."/>
        </authorList>
    </citation>
    <scope>NUCLEOTIDE SEQUENCE [LARGE SCALE GENOMIC DNA]</scope>
</reference>
<protein>
    <submittedName>
        <fullName evidence="2">Uncharacterized protein</fullName>
    </submittedName>
</protein>
<dbReference type="AlphaFoldDB" id="A0A0P1BCE7"/>
<accession>A0A0P1BCE7</accession>
<dbReference type="EMBL" id="CCYA01000221">
    <property type="protein sequence ID" value="CEH13527.1"/>
    <property type="molecule type" value="Genomic_DNA"/>
</dbReference>
<proteinExistence type="predicted"/>
<dbReference type="Proteomes" id="UP000054845">
    <property type="component" value="Unassembled WGS sequence"/>
</dbReference>
<sequence>MPSLPRPRSRLKTGNGEDGSPKLSTSTARSNDSSTGPRIRKRERDDEVDDQCPSVHNNATVNVVEGSPGAGNVAAQDLPNIQEPAGAQYAPHDPSNTEPEQAQSSQALSYNAFGIMLGQHQQGFRGRMMQKLYLLGFPKPNVLLVPVFTEDQTLKFDLPREQRPNVAIHAVVLLEHSYFRTILEAGPFQNQASEAMDLTRDARKAAEIASGKGTLPSLYDLARGVRSIETHR</sequence>
<dbReference type="OrthoDB" id="10328515at2759"/>
<evidence type="ECO:0000313" key="3">
    <source>
        <dbReference type="Proteomes" id="UP000054845"/>
    </source>
</evidence>
<feature type="compositionally biased region" description="Polar residues" evidence="1">
    <location>
        <begin position="94"/>
        <end position="105"/>
    </location>
</feature>
<feature type="region of interest" description="Disordered" evidence="1">
    <location>
        <begin position="1"/>
        <end position="57"/>
    </location>
</feature>
<feature type="region of interest" description="Disordered" evidence="1">
    <location>
        <begin position="84"/>
        <end position="105"/>
    </location>
</feature>
<evidence type="ECO:0000256" key="1">
    <source>
        <dbReference type="SAM" id="MobiDB-lite"/>
    </source>
</evidence>